<reference evidence="2 3" key="1">
    <citation type="submission" date="2016-01" db="EMBL/GenBank/DDBJ databases">
        <title>Biosynthesis of antibiotic leucinostatins and their inhibition on Phytophthora in bio-control Purpureocillium lilacinum.</title>
        <authorList>
            <person name="Wang G."/>
            <person name="Liu Z."/>
            <person name="Lin R."/>
            <person name="Li E."/>
            <person name="Mao Z."/>
            <person name="Ling J."/>
            <person name="Yin W."/>
            <person name="Xie B."/>
        </authorList>
    </citation>
    <scope>NUCLEOTIDE SEQUENCE [LARGE SCALE GENOMIC DNA]</scope>
    <source>
        <strain evidence="2">PLBJ-1</strain>
    </source>
</reference>
<dbReference type="Proteomes" id="UP000078240">
    <property type="component" value="Unassembled WGS sequence"/>
</dbReference>
<protein>
    <submittedName>
        <fullName evidence="2">Uncharacterized protein</fullName>
    </submittedName>
</protein>
<comment type="caution">
    <text evidence="2">The sequence shown here is derived from an EMBL/GenBank/DDBJ whole genome shotgun (WGS) entry which is preliminary data.</text>
</comment>
<evidence type="ECO:0000256" key="1">
    <source>
        <dbReference type="SAM" id="MobiDB-lite"/>
    </source>
</evidence>
<sequence>MSGAGDHACYINRSQGAGVVERMPGQPAQPCVRISRLPCSGSLQRETTREAAAVATGWCCHVDVTVRQMLRGADPSSPASPPFHRENLDTAGTPTAARTQYIVHRTLVIRPAVSHVPPHHSLLIATTDSVAAAAQLTSRQTESRNLLQSADRGVEPVGRIYGRPVSARQQPSSCQPRPPIPQTRPVTAATLGCITLLDGHPSHSLRCSGPCQRSVALRGA</sequence>
<evidence type="ECO:0000313" key="3">
    <source>
        <dbReference type="Proteomes" id="UP000078240"/>
    </source>
</evidence>
<proteinExistence type="predicted"/>
<organism evidence="2 3">
    <name type="scientific">Purpureocillium lilacinum</name>
    <name type="common">Paecilomyces lilacinus</name>
    <dbReference type="NCBI Taxonomy" id="33203"/>
    <lineage>
        <taxon>Eukaryota</taxon>
        <taxon>Fungi</taxon>
        <taxon>Dikarya</taxon>
        <taxon>Ascomycota</taxon>
        <taxon>Pezizomycotina</taxon>
        <taxon>Sordariomycetes</taxon>
        <taxon>Hypocreomycetidae</taxon>
        <taxon>Hypocreales</taxon>
        <taxon>Ophiocordycipitaceae</taxon>
        <taxon>Purpureocillium</taxon>
    </lineage>
</organism>
<feature type="region of interest" description="Disordered" evidence="1">
    <location>
        <begin position="164"/>
        <end position="183"/>
    </location>
</feature>
<evidence type="ECO:0000313" key="2">
    <source>
        <dbReference type="EMBL" id="OAQ79989.1"/>
    </source>
</evidence>
<name>A0A179GS91_PURLI</name>
<dbReference type="EMBL" id="LSBH01000004">
    <property type="protein sequence ID" value="OAQ79989.1"/>
    <property type="molecule type" value="Genomic_DNA"/>
</dbReference>
<accession>A0A179GS91</accession>
<dbReference type="AlphaFoldDB" id="A0A179GS91"/>
<gene>
    <name evidence="2" type="ORF">VFPBJ_05574</name>
</gene>